<dbReference type="PIRSF" id="PIRSF004555">
    <property type="entry name" value="UCP004555"/>
    <property type="match status" value="1"/>
</dbReference>
<comment type="similarity">
    <text evidence="2">Belongs to the YbaB/EbfC family.</text>
</comment>
<evidence type="ECO:0000256" key="2">
    <source>
        <dbReference type="HAMAP-Rule" id="MF_00274"/>
    </source>
</evidence>
<evidence type="ECO:0000256" key="1">
    <source>
        <dbReference type="ARBA" id="ARBA00023125"/>
    </source>
</evidence>
<keyword evidence="1 2" id="KW-0238">DNA-binding</keyword>
<dbReference type="SUPFAM" id="SSF82607">
    <property type="entry name" value="YbaB-like"/>
    <property type="match status" value="1"/>
</dbReference>
<keyword evidence="2" id="KW-0963">Cytoplasm</keyword>
<dbReference type="PANTHER" id="PTHR33449:SF1">
    <property type="entry name" value="NUCLEOID-ASSOCIATED PROTEIN YBAB"/>
    <property type="match status" value="1"/>
</dbReference>
<accession>A0ABP9WXI0</accession>
<feature type="coiled-coil region" evidence="3">
    <location>
        <begin position="2"/>
        <end position="29"/>
    </location>
</feature>
<evidence type="ECO:0000313" key="5">
    <source>
        <dbReference type="Proteomes" id="UP001428290"/>
    </source>
</evidence>
<dbReference type="Pfam" id="PF02575">
    <property type="entry name" value="YbaB_DNA_bd"/>
    <property type="match status" value="1"/>
</dbReference>
<dbReference type="InterPro" id="IPR036894">
    <property type="entry name" value="YbaB-like_sf"/>
</dbReference>
<dbReference type="Gene3D" id="3.30.1310.10">
    <property type="entry name" value="Nucleoid-associated protein YbaB-like domain"/>
    <property type="match status" value="1"/>
</dbReference>
<dbReference type="Proteomes" id="UP001428290">
    <property type="component" value="Unassembled WGS sequence"/>
</dbReference>
<dbReference type="PANTHER" id="PTHR33449">
    <property type="entry name" value="NUCLEOID-ASSOCIATED PROTEIN YBAB"/>
    <property type="match status" value="1"/>
</dbReference>
<keyword evidence="3" id="KW-0175">Coiled coil</keyword>
<dbReference type="HAMAP" id="MF_00274">
    <property type="entry name" value="DNA_YbaB_EbfC"/>
    <property type="match status" value="1"/>
</dbReference>
<protein>
    <recommendedName>
        <fullName evidence="2">Nucleoid-associated protein Hgul01_00513</fullName>
    </recommendedName>
</protein>
<dbReference type="NCBIfam" id="TIGR00103">
    <property type="entry name" value="DNA_YbaB_EbfC"/>
    <property type="match status" value="1"/>
</dbReference>
<keyword evidence="5" id="KW-1185">Reference proteome</keyword>
<comment type="subunit">
    <text evidence="2">Homodimer.</text>
</comment>
<dbReference type="EMBL" id="BAABRU010000002">
    <property type="protein sequence ID" value="GAA5526736.1"/>
    <property type="molecule type" value="Genomic_DNA"/>
</dbReference>
<organism evidence="4 5">
    <name type="scientific">Herpetosiphon gulosus</name>
    <dbReference type="NCBI Taxonomy" id="1973496"/>
    <lineage>
        <taxon>Bacteria</taxon>
        <taxon>Bacillati</taxon>
        <taxon>Chloroflexota</taxon>
        <taxon>Chloroflexia</taxon>
        <taxon>Herpetosiphonales</taxon>
        <taxon>Herpetosiphonaceae</taxon>
        <taxon>Herpetosiphon</taxon>
    </lineage>
</organism>
<evidence type="ECO:0000313" key="4">
    <source>
        <dbReference type="EMBL" id="GAA5526736.1"/>
    </source>
</evidence>
<dbReference type="InterPro" id="IPR004401">
    <property type="entry name" value="YbaB/EbfC"/>
</dbReference>
<evidence type="ECO:0000256" key="3">
    <source>
        <dbReference type="SAM" id="Coils"/>
    </source>
</evidence>
<name>A0ABP9WXI0_9CHLR</name>
<proteinExistence type="inferred from homology"/>
<comment type="subcellular location">
    <subcellularLocation>
        <location evidence="2">Cytoplasm</location>
        <location evidence="2">Nucleoid</location>
    </subcellularLocation>
</comment>
<sequence>MDRKMLNQLQQMQKKLMQAQEDLGKTLVEGSAGGGVIEVKMNGHREILSIVIAPEAVDPNEIEMLQDLLMLAINDASKKAEELSNAKMGPLTGGLNIPGLF</sequence>
<comment type="function">
    <text evidence="2">Binds to DNA and alters its conformation. May be involved in regulation of gene expression, nucleoid organization and DNA protection.</text>
</comment>
<reference evidence="4 5" key="1">
    <citation type="submission" date="2024-02" db="EMBL/GenBank/DDBJ databases">
        <title>Herpetosiphon gulosus NBRC 112829.</title>
        <authorList>
            <person name="Ichikawa N."/>
            <person name="Katano-Makiyama Y."/>
            <person name="Hidaka K."/>
        </authorList>
    </citation>
    <scope>NUCLEOTIDE SEQUENCE [LARGE SCALE GENOMIC DNA]</scope>
    <source>
        <strain evidence="4 5">NBRC 112829</strain>
    </source>
</reference>
<comment type="caution">
    <text evidence="4">The sequence shown here is derived from an EMBL/GenBank/DDBJ whole genome shotgun (WGS) entry which is preliminary data.</text>
</comment>
<gene>
    <name evidence="4" type="ORF">Hgul01_00513</name>
</gene>